<dbReference type="OrthoDB" id="434771at2759"/>
<dbReference type="SUPFAM" id="SSF56112">
    <property type="entry name" value="Protein kinase-like (PK-like)"/>
    <property type="match status" value="1"/>
</dbReference>
<protein>
    <submittedName>
        <fullName evidence="3">Acyl-CoA dehydrogenase family member 11</fullName>
    </submittedName>
</protein>
<dbReference type="PANTHER" id="PTHR47829:SF1">
    <property type="entry name" value="HAD FAMILY PHOSPHATASE"/>
    <property type="match status" value="1"/>
</dbReference>
<name>A0A2J7ZY18_9CHLO</name>
<dbReference type="InterPro" id="IPR052898">
    <property type="entry name" value="ACAD10-like"/>
</dbReference>
<comment type="caution">
    <text evidence="3">The sequence shown here is derived from an EMBL/GenBank/DDBJ whole genome shotgun (WGS) entry which is preliminary data.</text>
</comment>
<dbReference type="AlphaFoldDB" id="A0A2J7ZY18"/>
<dbReference type="InterPro" id="IPR002575">
    <property type="entry name" value="Aminoglycoside_PTrfase"/>
</dbReference>
<accession>A0A2J7ZY18</accession>
<dbReference type="Gene3D" id="3.30.200.20">
    <property type="entry name" value="Phosphorylase Kinase, domain 1"/>
    <property type="match status" value="1"/>
</dbReference>
<reference evidence="3 4" key="1">
    <citation type="journal article" date="2017" name="Mol. Biol. Evol.">
        <title>The 4-celled Tetrabaena socialis nuclear genome reveals the essential components for genetic control of cell number at the origin of multicellularity in the volvocine lineage.</title>
        <authorList>
            <person name="Featherston J."/>
            <person name="Arakaki Y."/>
            <person name="Hanschen E.R."/>
            <person name="Ferris P.J."/>
            <person name="Michod R.E."/>
            <person name="Olson B.J.S.C."/>
            <person name="Nozaki H."/>
            <person name="Durand P.M."/>
        </authorList>
    </citation>
    <scope>NUCLEOTIDE SEQUENCE [LARGE SCALE GENOMIC DNA]</scope>
    <source>
        <strain evidence="3 4">NIES-571</strain>
    </source>
</reference>
<dbReference type="PANTHER" id="PTHR47829">
    <property type="entry name" value="HYDROLASE, PUTATIVE (AFU_ORTHOLOGUE AFUA_1G12880)-RELATED"/>
    <property type="match status" value="1"/>
</dbReference>
<keyword evidence="4" id="KW-1185">Reference proteome</keyword>
<sequence length="204" mass="21615">MSFMTMQSAGPVRGGHALDLPALEAYLRQQLPHLFAPGPADAPPGLRAQQFAHGQSNPTFLLTLPSGARLVLRKKPPGVLLASAHAVEREYAVLAALSSASFPAPRAVHLCASDAPLGTPFYLMESAQGRIFLDPCLPELAPAERGAVYRQMAQRTRSRSHLRCVRRSAALHGNTNDGPHPSPALQQTGATTSACASARTRPAS</sequence>
<evidence type="ECO:0000259" key="2">
    <source>
        <dbReference type="Pfam" id="PF01636"/>
    </source>
</evidence>
<dbReference type="Pfam" id="PF01636">
    <property type="entry name" value="APH"/>
    <property type="match status" value="1"/>
</dbReference>
<feature type="region of interest" description="Disordered" evidence="1">
    <location>
        <begin position="171"/>
        <end position="204"/>
    </location>
</feature>
<evidence type="ECO:0000313" key="3">
    <source>
        <dbReference type="EMBL" id="PNH05161.1"/>
    </source>
</evidence>
<dbReference type="CDD" id="cd05154">
    <property type="entry name" value="ACAD10_11_N-like"/>
    <property type="match status" value="1"/>
</dbReference>
<gene>
    <name evidence="3" type="ORF">TSOC_008594</name>
</gene>
<dbReference type="EMBL" id="PGGS01000328">
    <property type="protein sequence ID" value="PNH05161.1"/>
    <property type="molecule type" value="Genomic_DNA"/>
</dbReference>
<dbReference type="InterPro" id="IPR041726">
    <property type="entry name" value="ACAD10_11_N"/>
</dbReference>
<dbReference type="InterPro" id="IPR011009">
    <property type="entry name" value="Kinase-like_dom_sf"/>
</dbReference>
<feature type="compositionally biased region" description="Low complexity" evidence="1">
    <location>
        <begin position="190"/>
        <end position="204"/>
    </location>
</feature>
<evidence type="ECO:0000256" key="1">
    <source>
        <dbReference type="SAM" id="MobiDB-lite"/>
    </source>
</evidence>
<proteinExistence type="predicted"/>
<organism evidence="3 4">
    <name type="scientific">Tetrabaena socialis</name>
    <dbReference type="NCBI Taxonomy" id="47790"/>
    <lineage>
        <taxon>Eukaryota</taxon>
        <taxon>Viridiplantae</taxon>
        <taxon>Chlorophyta</taxon>
        <taxon>core chlorophytes</taxon>
        <taxon>Chlorophyceae</taxon>
        <taxon>CS clade</taxon>
        <taxon>Chlamydomonadales</taxon>
        <taxon>Tetrabaenaceae</taxon>
        <taxon>Tetrabaena</taxon>
    </lineage>
</organism>
<feature type="domain" description="Aminoglycoside phosphotransferase" evidence="2">
    <location>
        <begin position="48"/>
        <end position="155"/>
    </location>
</feature>
<evidence type="ECO:0000313" key="4">
    <source>
        <dbReference type="Proteomes" id="UP000236333"/>
    </source>
</evidence>
<dbReference type="Proteomes" id="UP000236333">
    <property type="component" value="Unassembled WGS sequence"/>
</dbReference>